<proteinExistence type="predicted"/>
<evidence type="ECO:0000313" key="2">
    <source>
        <dbReference type="Proteomes" id="UP000094974"/>
    </source>
</evidence>
<accession>A0ABX2ZG15</accession>
<evidence type="ECO:0000313" key="1">
    <source>
        <dbReference type="EMBL" id="ODA10515.1"/>
    </source>
</evidence>
<comment type="caution">
    <text evidence="1">The sequence shown here is derived from an EMBL/GenBank/DDBJ whole genome shotgun (WGS) entry which is preliminary data.</text>
</comment>
<dbReference type="RefSeq" id="WP_068938616.1">
    <property type="nucleotide sequence ID" value="NZ_LYND01000066.1"/>
</dbReference>
<protein>
    <submittedName>
        <fullName evidence="1">Uncharacterized protein</fullName>
    </submittedName>
</protein>
<gene>
    <name evidence="1" type="ORF">A7312_23470</name>
</gene>
<dbReference type="Proteomes" id="UP000094974">
    <property type="component" value="Unassembled WGS sequence"/>
</dbReference>
<dbReference type="EMBL" id="LYND01000066">
    <property type="protein sequence ID" value="ODA10515.1"/>
    <property type="molecule type" value="Genomic_DNA"/>
</dbReference>
<organism evidence="1 2">
    <name type="scientific">Paenibacillus polymyxa</name>
    <name type="common">Bacillus polymyxa</name>
    <dbReference type="NCBI Taxonomy" id="1406"/>
    <lineage>
        <taxon>Bacteria</taxon>
        <taxon>Bacillati</taxon>
        <taxon>Bacillota</taxon>
        <taxon>Bacilli</taxon>
        <taxon>Bacillales</taxon>
        <taxon>Paenibacillaceae</taxon>
        <taxon>Paenibacillus</taxon>
    </lineage>
</organism>
<name>A0ABX2ZG15_PAEPO</name>
<reference evidence="2" key="1">
    <citation type="submission" date="2016-05" db="EMBL/GenBank/DDBJ databases">
        <title>Whole genome shotgun sequencing of cultured foodborne pathogen.</title>
        <authorList>
            <person name="Zheng J."/>
            <person name="Timme R."/>
            <person name="Allard M."/>
            <person name="Strain E."/>
            <person name="Luo Y."/>
            <person name="Brown E."/>
        </authorList>
    </citation>
    <scope>NUCLEOTIDE SEQUENCE [LARGE SCALE GENOMIC DNA]</scope>
    <source>
        <strain evidence="2">CFSAN034343</strain>
    </source>
</reference>
<sequence length="148" mass="17059">MTDKPRNWQEDMNGCAGLPPTPWTWVSTEEAEWIEDSNQEIVIGSEDEYIFDDLLGGNVRKEAFMRFMINAPEALPYWLQQYAALEREYERFQKAAMGWNDDLTAAEKAYEGLQANCVSRGEYEATLKKLDDMTKAYRALLQDEGDTP</sequence>
<keyword evidence="2" id="KW-1185">Reference proteome</keyword>